<dbReference type="NCBIfam" id="TIGR00199">
    <property type="entry name" value="PncC_domain"/>
    <property type="match status" value="1"/>
</dbReference>
<dbReference type="EMBL" id="CP110257">
    <property type="protein sequence ID" value="UZD55232.1"/>
    <property type="molecule type" value="Genomic_DNA"/>
</dbReference>
<feature type="domain" description="CinA C-terminal" evidence="1">
    <location>
        <begin position="27"/>
        <end position="175"/>
    </location>
</feature>
<dbReference type="Gene3D" id="3.90.950.20">
    <property type="entry name" value="CinA-like"/>
    <property type="match status" value="1"/>
</dbReference>
<name>A0ABY6MT91_9BURK</name>
<evidence type="ECO:0000313" key="3">
    <source>
        <dbReference type="Proteomes" id="UP001163266"/>
    </source>
</evidence>
<dbReference type="RefSeq" id="WP_264892990.1">
    <property type="nucleotide sequence ID" value="NZ_CP110257.1"/>
</dbReference>
<dbReference type="Pfam" id="PF02464">
    <property type="entry name" value="CinA"/>
    <property type="match status" value="1"/>
</dbReference>
<sequence length="196" mass="20247">MPNLTQPDDWRRPALLQPDDLGATLHTLAARLRARGWKMACAESCTGGLIAALCTSLAGSSEWFERGFVTYSNEAKTELLGVPQALIRQHGAVSREVALAMVDGALRHSRAQLAAAVTGIAGPGGGSATKPVGTVWFGFARAGTAPTLEAEVLHLPGDRAQVRAAAAQHALMRLAALAGEPPPADGSRPAAEGGQV</sequence>
<proteinExistence type="predicted"/>
<protein>
    <submittedName>
        <fullName evidence="2">CinA family protein</fullName>
    </submittedName>
</protein>
<dbReference type="SUPFAM" id="SSF142433">
    <property type="entry name" value="CinA-like"/>
    <property type="match status" value="1"/>
</dbReference>
<evidence type="ECO:0000259" key="1">
    <source>
        <dbReference type="Pfam" id="PF02464"/>
    </source>
</evidence>
<dbReference type="InterPro" id="IPR008136">
    <property type="entry name" value="CinA_C"/>
</dbReference>
<accession>A0ABY6MT91</accession>
<gene>
    <name evidence="2" type="ORF">OMP39_01140</name>
</gene>
<keyword evidence="3" id="KW-1185">Reference proteome</keyword>
<dbReference type="Proteomes" id="UP001163266">
    <property type="component" value="Chromosome"/>
</dbReference>
<reference evidence="2" key="1">
    <citation type="submission" date="2022-10" db="EMBL/GenBank/DDBJ databases">
        <title>Complete genome sequence of Schlegelella aquatica LMG 23380.</title>
        <authorList>
            <person name="Musilova J."/>
            <person name="Kourilova X."/>
            <person name="Bezdicek M."/>
            <person name="Hermankova K."/>
            <person name="Obruca S."/>
            <person name="Sedlar K."/>
        </authorList>
    </citation>
    <scope>NUCLEOTIDE SEQUENCE</scope>
    <source>
        <strain evidence="2">LMG 23380</strain>
    </source>
</reference>
<evidence type="ECO:0000313" key="2">
    <source>
        <dbReference type="EMBL" id="UZD55232.1"/>
    </source>
</evidence>
<dbReference type="InterPro" id="IPR036653">
    <property type="entry name" value="CinA-like_C"/>
</dbReference>
<organism evidence="2 3">
    <name type="scientific">Caldimonas aquatica</name>
    <dbReference type="NCBI Taxonomy" id="376175"/>
    <lineage>
        <taxon>Bacteria</taxon>
        <taxon>Pseudomonadati</taxon>
        <taxon>Pseudomonadota</taxon>
        <taxon>Betaproteobacteria</taxon>
        <taxon>Burkholderiales</taxon>
        <taxon>Sphaerotilaceae</taxon>
        <taxon>Caldimonas</taxon>
    </lineage>
</organism>